<dbReference type="Proteomes" id="UP000321638">
    <property type="component" value="Unassembled WGS sequence"/>
</dbReference>
<protein>
    <recommendedName>
        <fullName evidence="4">Spermidine synthase</fullName>
    </recommendedName>
</protein>
<evidence type="ECO:0000313" key="3">
    <source>
        <dbReference type="Proteomes" id="UP000321638"/>
    </source>
</evidence>
<proteinExistence type="predicted"/>
<reference evidence="2 3" key="1">
    <citation type="submission" date="2019-06" db="EMBL/GenBank/DDBJ databases">
        <title>New taxonomy in bacterial strain CC-CFT640, isolated from vineyard.</title>
        <authorList>
            <person name="Lin S.-Y."/>
            <person name="Tsai C.-F."/>
            <person name="Young C.-C."/>
        </authorList>
    </citation>
    <scope>NUCLEOTIDE SEQUENCE [LARGE SCALE GENOMIC DNA]</scope>
    <source>
        <strain evidence="2 3">CC-CFT640</strain>
    </source>
</reference>
<organism evidence="2 3">
    <name type="scientific">Vineibacter terrae</name>
    <dbReference type="NCBI Taxonomy" id="2586908"/>
    <lineage>
        <taxon>Bacteria</taxon>
        <taxon>Pseudomonadati</taxon>
        <taxon>Pseudomonadota</taxon>
        <taxon>Alphaproteobacteria</taxon>
        <taxon>Hyphomicrobiales</taxon>
        <taxon>Vineibacter</taxon>
    </lineage>
</organism>
<feature type="transmembrane region" description="Helical" evidence="1">
    <location>
        <begin position="725"/>
        <end position="744"/>
    </location>
</feature>
<accession>A0A5C8PRF0</accession>
<dbReference type="InterPro" id="IPR029063">
    <property type="entry name" value="SAM-dependent_MTases_sf"/>
</dbReference>
<feature type="transmembrane region" description="Helical" evidence="1">
    <location>
        <begin position="259"/>
        <end position="282"/>
    </location>
</feature>
<name>A0A5C8PRF0_9HYPH</name>
<dbReference type="RefSeq" id="WP_147846641.1">
    <property type="nucleotide sequence ID" value="NZ_VDUZ01000008.1"/>
</dbReference>
<feature type="transmembrane region" description="Helical" evidence="1">
    <location>
        <begin position="786"/>
        <end position="810"/>
    </location>
</feature>
<evidence type="ECO:0008006" key="4">
    <source>
        <dbReference type="Google" id="ProtNLM"/>
    </source>
</evidence>
<dbReference type="AlphaFoldDB" id="A0A5C8PRF0"/>
<feature type="transmembrane region" description="Helical" evidence="1">
    <location>
        <begin position="847"/>
        <end position="871"/>
    </location>
</feature>
<feature type="transmembrane region" description="Helical" evidence="1">
    <location>
        <begin position="30"/>
        <end position="53"/>
    </location>
</feature>
<keyword evidence="1" id="KW-0812">Transmembrane</keyword>
<dbReference type="EMBL" id="VDUZ01000008">
    <property type="protein sequence ID" value="TXL77601.1"/>
    <property type="molecule type" value="Genomic_DNA"/>
</dbReference>
<feature type="transmembrane region" description="Helical" evidence="1">
    <location>
        <begin position="166"/>
        <end position="185"/>
    </location>
</feature>
<dbReference type="SUPFAM" id="SSF53335">
    <property type="entry name" value="S-adenosyl-L-methionine-dependent methyltransferases"/>
    <property type="match status" value="1"/>
</dbReference>
<feature type="transmembrane region" description="Helical" evidence="1">
    <location>
        <begin position="822"/>
        <end position="841"/>
    </location>
</feature>
<feature type="transmembrane region" description="Helical" evidence="1">
    <location>
        <begin position="92"/>
        <end position="114"/>
    </location>
</feature>
<feature type="transmembrane region" description="Helical" evidence="1">
    <location>
        <begin position="756"/>
        <end position="780"/>
    </location>
</feature>
<feature type="transmembrane region" description="Helical" evidence="1">
    <location>
        <begin position="191"/>
        <end position="211"/>
    </location>
</feature>
<feature type="transmembrane region" description="Helical" evidence="1">
    <location>
        <begin position="59"/>
        <end position="80"/>
    </location>
</feature>
<evidence type="ECO:0000313" key="2">
    <source>
        <dbReference type="EMBL" id="TXL77601.1"/>
    </source>
</evidence>
<evidence type="ECO:0000256" key="1">
    <source>
        <dbReference type="SAM" id="Phobius"/>
    </source>
</evidence>
<dbReference type="OrthoDB" id="7282445at2"/>
<feature type="transmembrane region" description="Helical" evidence="1">
    <location>
        <begin position="134"/>
        <end position="154"/>
    </location>
</feature>
<keyword evidence="1" id="KW-0472">Membrane</keyword>
<gene>
    <name evidence="2" type="ORF">FHP25_09220</name>
</gene>
<keyword evidence="1" id="KW-1133">Transmembrane helix</keyword>
<comment type="caution">
    <text evidence="2">The sequence shown here is derived from an EMBL/GenBank/DDBJ whole genome shotgun (WGS) entry which is preliminary data.</text>
</comment>
<keyword evidence="3" id="KW-1185">Reference proteome</keyword>
<sequence>MGYSGGASSGQEWVSLVPIDLAARATPVRLLPLFLVSMAAIGYEIALTRFFAIASWSEYGYWVISMTMVGLAASGIAASLLQRPILRHAGRLLAVIPPLLILAAALGWTWTTLVPFNPLELQNRQLWADQLGNIAQYYAALFPFFFLVGFYISLYFMVHSAAIGRVYAFDLAGAGLGAVFVLGLMFVVHPFFLIAGLLLPLAVAGVLASFFPSPLAGKVAENDISTLRVDMSGMGSARGADNEDHVGSPPALRATSPRFAWGGIGTIAALVAAEVLVCLFNPARINEYKEIYGPLNVPDSRVVATRVSPKGLYELLDNFTERLDLDMSNNSGVVPDPTLPRAYGLYADGNRLASLPRSTTVDTGYFGAALDALPYRLRRPDKVLLLGASGGFRIHEALGAGAGHVTVIEPDRTLRHALLDGLGPAPAFPPQPQVSIRDLGATAVDAIAAGGPFDVIDIGRDFVTQSDTNRAALSVEVLAGYIRMLSPQGVLSIPVSIREFTVYAVKMFGTVRHALAASGVADPAQHLVIYRSAWNVRILVARSPWPAAALQEVRDFCDARSFDPVHYPGIDPAGVRIFNELPVVSFDTVETRAGAQDAMMAEAAASLAGAPSPYHAFFRLTPPTLDRPFVNAVLPLAQLGTILARIELVPREELGTLINIAVLAQAVVIALLVMLLPLVRPSGGALPAGQFLRAMAYFAGLGLGFLFLEIYLIEKAALYLHDRVLAFGLVLATMLVFSGIGSWLAERFRSRPSYGVGLAVAVVIGWNLLLLVGLDAVLALTAAWPGWLQILIVIALAAPLSVALGMPMALGLSQFAGKRLAFLPWAWAVNGACSIVSTPLANLLAAAIGFMVLPLAGIMLYVMVVLTIPVARPTR</sequence>
<feature type="transmembrane region" description="Helical" evidence="1">
    <location>
        <begin position="657"/>
        <end position="679"/>
    </location>
</feature>
<feature type="transmembrane region" description="Helical" evidence="1">
    <location>
        <begin position="691"/>
        <end position="713"/>
    </location>
</feature>